<keyword evidence="1" id="KW-0805">Transcription regulation</keyword>
<sequence>MAATLRHVAERAGVSVSTVSRAFSHPHLLAPQTVARVTAIAQEVGYVPNPLARGLITGTAANVGLIVPNLASRFFAELVKAAQARAREAGQGVLIAGTDGAAETEADAVRQFGPQVGGVILCSPRTTSARLKAMAADRPVVLVNRRVPGIPSVVVDTAAAVRAAVDLLADGGHRRVAYLPGPGKAWSDGERRRAVRERCAELGIEAVVLPEWEQAKGGHAGGVEAVPELLASGATAVVAFDDAIAAGVLTGLGDAGVAVPGRISVVGCDDMQALECRPRLTSITGRIGDAGRSAVELLLSLREGARGRSVRLPAELVVRESTGPRGAG</sequence>
<dbReference type="AlphaFoldDB" id="A0A1J7BDE1"/>
<keyword evidence="2" id="KW-0238">DNA-binding</keyword>
<dbReference type="SMART" id="SM00354">
    <property type="entry name" value="HTH_LACI"/>
    <property type="match status" value="1"/>
</dbReference>
<dbReference type="InterPro" id="IPR000843">
    <property type="entry name" value="HTH_LacI"/>
</dbReference>
<comment type="caution">
    <text evidence="5">The sequence shown here is derived from an EMBL/GenBank/DDBJ whole genome shotgun (WGS) entry which is preliminary data.</text>
</comment>
<evidence type="ECO:0000256" key="3">
    <source>
        <dbReference type="ARBA" id="ARBA00023163"/>
    </source>
</evidence>
<dbReference type="RefSeq" id="WP_071657358.1">
    <property type="nucleotide sequence ID" value="NZ_MLCF01000081.1"/>
</dbReference>
<dbReference type="Gene3D" id="3.40.50.2300">
    <property type="match status" value="2"/>
</dbReference>
<keyword evidence="3" id="KW-0804">Transcription</keyword>
<dbReference type="PANTHER" id="PTHR30146">
    <property type="entry name" value="LACI-RELATED TRANSCRIPTIONAL REPRESSOR"/>
    <property type="match status" value="1"/>
</dbReference>
<gene>
    <name evidence="5" type="ORF">BIV57_14970</name>
</gene>
<dbReference type="InterPro" id="IPR028082">
    <property type="entry name" value="Peripla_BP_I"/>
</dbReference>
<dbReference type="OrthoDB" id="3226810at2"/>
<feature type="domain" description="HTH lacI-type" evidence="4">
    <location>
        <begin position="3"/>
        <end position="57"/>
    </location>
</feature>
<evidence type="ECO:0000256" key="1">
    <source>
        <dbReference type="ARBA" id="ARBA00023015"/>
    </source>
</evidence>
<dbReference type="SUPFAM" id="SSF53822">
    <property type="entry name" value="Periplasmic binding protein-like I"/>
    <property type="match status" value="1"/>
</dbReference>
<dbReference type="PROSITE" id="PS50932">
    <property type="entry name" value="HTH_LACI_2"/>
    <property type="match status" value="1"/>
</dbReference>
<proteinExistence type="predicted"/>
<keyword evidence="6" id="KW-1185">Reference proteome</keyword>
<dbReference type="Gene3D" id="1.10.260.40">
    <property type="entry name" value="lambda repressor-like DNA-binding domains"/>
    <property type="match status" value="1"/>
</dbReference>
<evidence type="ECO:0000256" key="2">
    <source>
        <dbReference type="ARBA" id="ARBA00023125"/>
    </source>
</evidence>
<reference evidence="5 6" key="1">
    <citation type="submission" date="2016-10" db="EMBL/GenBank/DDBJ databases">
        <title>Genome sequence of Streptomyces gilvigriseus MUSC 26.</title>
        <authorList>
            <person name="Lee L.-H."/>
            <person name="Ser H.-L."/>
        </authorList>
    </citation>
    <scope>NUCLEOTIDE SEQUENCE [LARGE SCALE GENOMIC DNA]</scope>
    <source>
        <strain evidence="5 6">MUSC 26</strain>
    </source>
</reference>
<protein>
    <recommendedName>
        <fullName evidence="4">HTH lacI-type domain-containing protein</fullName>
    </recommendedName>
</protein>
<dbReference type="PANTHER" id="PTHR30146:SF138">
    <property type="entry name" value="TRANSCRIPTIONAL REGULATORY PROTEIN"/>
    <property type="match status" value="1"/>
</dbReference>
<evidence type="ECO:0000259" key="4">
    <source>
        <dbReference type="PROSITE" id="PS50932"/>
    </source>
</evidence>
<evidence type="ECO:0000313" key="5">
    <source>
        <dbReference type="EMBL" id="OIV36670.1"/>
    </source>
</evidence>
<dbReference type="STRING" id="1428644.BIV57_14970"/>
<dbReference type="Pfam" id="PF13377">
    <property type="entry name" value="Peripla_BP_3"/>
    <property type="match status" value="1"/>
</dbReference>
<evidence type="ECO:0000313" key="6">
    <source>
        <dbReference type="Proteomes" id="UP000243342"/>
    </source>
</evidence>
<dbReference type="EMBL" id="MLCF01000081">
    <property type="protein sequence ID" value="OIV36670.1"/>
    <property type="molecule type" value="Genomic_DNA"/>
</dbReference>
<dbReference type="GO" id="GO:0000976">
    <property type="term" value="F:transcription cis-regulatory region binding"/>
    <property type="evidence" value="ECO:0007669"/>
    <property type="project" value="TreeGrafter"/>
</dbReference>
<dbReference type="Proteomes" id="UP000243342">
    <property type="component" value="Unassembled WGS sequence"/>
</dbReference>
<organism evidence="5 6">
    <name type="scientific">Mangrovactinospora gilvigrisea</name>
    <dbReference type="NCBI Taxonomy" id="1428644"/>
    <lineage>
        <taxon>Bacteria</taxon>
        <taxon>Bacillati</taxon>
        <taxon>Actinomycetota</taxon>
        <taxon>Actinomycetes</taxon>
        <taxon>Kitasatosporales</taxon>
        <taxon>Streptomycetaceae</taxon>
        <taxon>Mangrovactinospora</taxon>
    </lineage>
</organism>
<accession>A0A1J7BDE1</accession>
<dbReference type="GO" id="GO:0003700">
    <property type="term" value="F:DNA-binding transcription factor activity"/>
    <property type="evidence" value="ECO:0007669"/>
    <property type="project" value="TreeGrafter"/>
</dbReference>
<dbReference type="InterPro" id="IPR046335">
    <property type="entry name" value="LacI/GalR-like_sensor"/>
</dbReference>
<dbReference type="CDD" id="cd06267">
    <property type="entry name" value="PBP1_LacI_sugar_binding-like"/>
    <property type="match status" value="1"/>
</dbReference>
<dbReference type="SUPFAM" id="SSF47413">
    <property type="entry name" value="lambda repressor-like DNA-binding domains"/>
    <property type="match status" value="1"/>
</dbReference>
<dbReference type="CDD" id="cd01392">
    <property type="entry name" value="HTH_LacI"/>
    <property type="match status" value="1"/>
</dbReference>
<dbReference type="InterPro" id="IPR010982">
    <property type="entry name" value="Lambda_DNA-bd_dom_sf"/>
</dbReference>
<dbReference type="Pfam" id="PF00356">
    <property type="entry name" value="LacI"/>
    <property type="match status" value="1"/>
</dbReference>
<name>A0A1J7BDE1_9ACTN</name>